<evidence type="ECO:0000313" key="3">
    <source>
        <dbReference type="EMBL" id="KGA20976.1"/>
    </source>
</evidence>
<sequence>MTPRAVMSGRGNSEELHASAPPAPDISVALCTYNGERFLEEQLESILGQSVLPREIVISDDGSTDGTLAVLARVLTPRRLDELGIQLTVLRREKPLGVTKNFGVALAACAGDFVSLCDQDDVWRANRLERLVAGFSSPEVMLVHSDARMIDASGNPLRHSLLATLGVRSRERRAEQGPKAFEVLLRRNLVTGATAMVRRSLITASQPFPKSWVHDHWLAVMAAIAGRIVLCPETLIDYRQHETNQIGAVKLTPSVAVGILGRSRRVRHEARVNRMEELTTRLDNSGVRATDGQKSFAAQKLTHERVRLALPDRRPARWRLVAREFVSGKYHRLSRGFVDVARDALSPS</sequence>
<dbReference type="InterPro" id="IPR050834">
    <property type="entry name" value="Glycosyltransf_2"/>
</dbReference>
<dbReference type="AlphaFoldDB" id="A0A094R269"/>
<dbReference type="PANTHER" id="PTHR43685:SF2">
    <property type="entry name" value="GLYCOSYLTRANSFERASE 2-LIKE DOMAIN-CONTAINING PROTEIN"/>
    <property type="match status" value="1"/>
</dbReference>
<feature type="domain" description="Glycosyltransferase 2-like" evidence="2">
    <location>
        <begin position="27"/>
        <end position="200"/>
    </location>
</feature>
<dbReference type="InterPro" id="IPR029044">
    <property type="entry name" value="Nucleotide-diphossugar_trans"/>
</dbReference>
<reference evidence="3" key="1">
    <citation type="submission" date="2014-06" db="EMBL/GenBank/DDBJ databases">
        <title>Key roles for freshwater Actinobacteria revealed by deep metagenomic sequencing.</title>
        <authorList>
            <person name="Ghai R."/>
            <person name="Mizuno C.M."/>
            <person name="Picazo A."/>
            <person name="Camacho A."/>
            <person name="Rodriguez-Valera F."/>
        </authorList>
    </citation>
    <scope>NUCLEOTIDE SEQUENCE</scope>
</reference>
<dbReference type="InterPro" id="IPR001173">
    <property type="entry name" value="Glyco_trans_2-like"/>
</dbReference>
<dbReference type="EMBL" id="JNSL01000017">
    <property type="protein sequence ID" value="KGA20976.1"/>
    <property type="molecule type" value="Genomic_DNA"/>
</dbReference>
<dbReference type="Gene3D" id="3.90.550.10">
    <property type="entry name" value="Spore Coat Polysaccharide Biosynthesis Protein SpsA, Chain A"/>
    <property type="match status" value="1"/>
</dbReference>
<evidence type="ECO:0000259" key="2">
    <source>
        <dbReference type="Pfam" id="PF00535"/>
    </source>
</evidence>
<organism evidence="3">
    <name type="scientific">freshwater metagenome</name>
    <dbReference type="NCBI Taxonomy" id="449393"/>
    <lineage>
        <taxon>unclassified sequences</taxon>
        <taxon>metagenomes</taxon>
        <taxon>ecological metagenomes</taxon>
    </lineage>
</organism>
<name>A0A094R269_9ZZZZ</name>
<accession>A0A094R269</accession>
<gene>
    <name evidence="3" type="ORF">GM51_4515</name>
</gene>
<dbReference type="Pfam" id="PF00535">
    <property type="entry name" value="Glycos_transf_2"/>
    <property type="match status" value="1"/>
</dbReference>
<evidence type="ECO:0000256" key="1">
    <source>
        <dbReference type="SAM" id="MobiDB-lite"/>
    </source>
</evidence>
<protein>
    <recommendedName>
        <fullName evidence="2">Glycosyltransferase 2-like domain-containing protein</fullName>
    </recommendedName>
</protein>
<dbReference type="CDD" id="cd04196">
    <property type="entry name" value="GT_2_like_d"/>
    <property type="match status" value="1"/>
</dbReference>
<dbReference type="SUPFAM" id="SSF53448">
    <property type="entry name" value="Nucleotide-diphospho-sugar transferases"/>
    <property type="match status" value="1"/>
</dbReference>
<feature type="region of interest" description="Disordered" evidence="1">
    <location>
        <begin position="1"/>
        <end position="20"/>
    </location>
</feature>
<comment type="caution">
    <text evidence="3">The sequence shown here is derived from an EMBL/GenBank/DDBJ whole genome shotgun (WGS) entry which is preliminary data.</text>
</comment>
<proteinExistence type="predicted"/>
<dbReference type="PANTHER" id="PTHR43685">
    <property type="entry name" value="GLYCOSYLTRANSFERASE"/>
    <property type="match status" value="1"/>
</dbReference>